<proteinExistence type="predicted"/>
<dbReference type="InterPro" id="IPR022111">
    <property type="entry name" value="Rhodanese_C"/>
</dbReference>
<feature type="compositionally biased region" description="Basic and acidic residues" evidence="1">
    <location>
        <begin position="608"/>
        <end position="620"/>
    </location>
</feature>
<comment type="caution">
    <text evidence="3">The sequence shown here is derived from an EMBL/GenBank/DDBJ whole genome shotgun (WGS) entry which is preliminary data.</text>
</comment>
<protein>
    <submittedName>
        <fullName evidence="3">Rhodanese-like domain-containing protein</fullName>
    </submittedName>
</protein>
<feature type="compositionally biased region" description="Polar residues" evidence="1">
    <location>
        <begin position="625"/>
        <end position="636"/>
    </location>
</feature>
<feature type="region of interest" description="Disordered" evidence="1">
    <location>
        <begin position="193"/>
        <end position="232"/>
    </location>
</feature>
<gene>
    <name evidence="3" type="ORF">QTG54_003852</name>
</gene>
<feature type="region of interest" description="Disordered" evidence="1">
    <location>
        <begin position="414"/>
        <end position="476"/>
    </location>
</feature>
<reference evidence="3" key="1">
    <citation type="submission" date="2023-06" db="EMBL/GenBank/DDBJ databases">
        <title>Survivors Of The Sea: Transcriptome response of Skeletonema marinoi to long-term dormancy.</title>
        <authorList>
            <person name="Pinder M.I.M."/>
            <person name="Kourtchenko O."/>
            <person name="Robertson E.K."/>
            <person name="Larsson T."/>
            <person name="Maumus F."/>
            <person name="Osuna-Cruz C.M."/>
            <person name="Vancaester E."/>
            <person name="Stenow R."/>
            <person name="Vandepoele K."/>
            <person name="Ploug H."/>
            <person name="Bruchert V."/>
            <person name="Godhe A."/>
            <person name="Topel M."/>
        </authorList>
    </citation>
    <scope>NUCLEOTIDE SEQUENCE</scope>
    <source>
        <strain evidence="3">R05AC</strain>
    </source>
</reference>
<dbReference type="Pfam" id="PF17773">
    <property type="entry name" value="UPF0176_N"/>
    <property type="match status" value="1"/>
</dbReference>
<evidence type="ECO:0000313" key="4">
    <source>
        <dbReference type="Proteomes" id="UP001224775"/>
    </source>
</evidence>
<dbReference type="SUPFAM" id="SSF52821">
    <property type="entry name" value="Rhodanese/Cell cycle control phosphatase"/>
    <property type="match status" value="1"/>
</dbReference>
<feature type="domain" description="Rhodanese" evidence="2">
    <location>
        <begin position="949"/>
        <end position="1058"/>
    </location>
</feature>
<dbReference type="Gene3D" id="3.40.250.10">
    <property type="entry name" value="Rhodanese-like domain"/>
    <property type="match status" value="1"/>
</dbReference>
<evidence type="ECO:0000313" key="3">
    <source>
        <dbReference type="EMBL" id="KAK1745928.1"/>
    </source>
</evidence>
<dbReference type="Pfam" id="PF12368">
    <property type="entry name" value="Rhodanese_C"/>
    <property type="match status" value="1"/>
</dbReference>
<dbReference type="InterPro" id="IPR036873">
    <property type="entry name" value="Rhodanese-like_dom_sf"/>
</dbReference>
<feature type="region of interest" description="Disordered" evidence="1">
    <location>
        <begin position="595"/>
        <end position="696"/>
    </location>
</feature>
<dbReference type="InterPro" id="IPR001763">
    <property type="entry name" value="Rhodanese-like_dom"/>
</dbReference>
<evidence type="ECO:0000259" key="2">
    <source>
        <dbReference type="PROSITE" id="PS50206"/>
    </source>
</evidence>
<dbReference type="PROSITE" id="PS50206">
    <property type="entry name" value="RHODANESE_3"/>
    <property type="match status" value="1"/>
</dbReference>
<dbReference type="Gene3D" id="3.30.70.100">
    <property type="match status" value="1"/>
</dbReference>
<name>A0AAD8YGN4_9STRA</name>
<keyword evidence="4" id="KW-1185">Reference proteome</keyword>
<dbReference type="InterPro" id="IPR040503">
    <property type="entry name" value="TRHO_N"/>
</dbReference>
<accession>A0AAD8YGN4</accession>
<feature type="compositionally biased region" description="Polar residues" evidence="1">
    <location>
        <begin position="665"/>
        <end position="687"/>
    </location>
</feature>
<feature type="compositionally biased region" description="Polar residues" evidence="1">
    <location>
        <begin position="193"/>
        <end position="207"/>
    </location>
</feature>
<dbReference type="PANTHER" id="PTHR43268:SF7">
    <property type="entry name" value="RHODANESE DOMAIN-CONTAINING PROTEIN"/>
    <property type="match status" value="1"/>
</dbReference>
<dbReference type="EMBL" id="JATAAI010000005">
    <property type="protein sequence ID" value="KAK1745928.1"/>
    <property type="molecule type" value="Genomic_DNA"/>
</dbReference>
<evidence type="ECO:0000256" key="1">
    <source>
        <dbReference type="SAM" id="MobiDB-lite"/>
    </source>
</evidence>
<dbReference type="PANTHER" id="PTHR43268">
    <property type="entry name" value="THIOSULFATE SULFURTRANSFERASE/RHODANESE-LIKE DOMAIN-CONTAINING PROTEIN 2"/>
    <property type="match status" value="1"/>
</dbReference>
<feature type="compositionally biased region" description="Polar residues" evidence="1">
    <location>
        <begin position="595"/>
        <end position="607"/>
    </location>
</feature>
<dbReference type="Pfam" id="PF00581">
    <property type="entry name" value="Rhodanese"/>
    <property type="match status" value="1"/>
</dbReference>
<feature type="compositionally biased region" description="Low complexity" evidence="1">
    <location>
        <begin position="212"/>
        <end position="230"/>
    </location>
</feature>
<dbReference type="SMART" id="SM00450">
    <property type="entry name" value="RHOD"/>
    <property type="match status" value="1"/>
</dbReference>
<dbReference type="InterPro" id="IPR020936">
    <property type="entry name" value="TrhO"/>
</dbReference>
<dbReference type="Proteomes" id="UP001224775">
    <property type="component" value="Unassembled WGS sequence"/>
</dbReference>
<sequence>MRPALYPDDGSCGGASDVAVNGEKTFIIKSDNSSSVSVYLLSEPKGTSSSKSAAADEKGTPEAREIWKRMKVMTAAKPGTTSEYVANKLCHCCRKAKHTGVKFHCGKHTYCSSHFEKRLGFPAVYMQQNANGINHCPVCILTCTCKACNERLMAVTQIMKSECTKQGCGPSEVQMDNLFELCTATSSSFPSIAKSGETSRSSSNQAEKTFDTTKASKSSAAAQKTSSTGTKSRDNLDKLWYETLERLKPCIVNGKMDYSSLTDEKAKKQLNDFVYRQRKHFRMRQNNEDSPLTNERFEALSAANFPFELQKSASIQRSKSSTKKDIIVSLRDPSYKQIMEEYFKKLGPKTNQIEEGKLTEREAVDEVYVILKNKGGRFVRLTNPHNLNDGCVEIDDEEALKKIRNDINRRMESAKRWLHSKSSAKDSSSASKQLKRKNVDKNDEHPTKRPCKSTDQDETRHVNPPQAKIGSRSKSSVKGCPLQYVGNYIANHVGGWDAKQRTNSLGFDHYVIYRTGCDKKSAVIGKDKFLGYDELAVWAFKTGYYTKHVVETEEGTDILEKLGIESDPYSIFNNAANQTQLSGLHTQAGEPLQQQIQAPASTTASSKNAREERQDNHLEGRQVVCPQNSGSDSNSKPAEEPFQQRVQSPENAAASLESAREEQQDNFAGSQIARANSSGAQLKSNSAEPRPAEAESPLARFKRFRLTASNLNSSLASAQERGDELGIRFFGHLEGWLGRKSKEKNFVMQFRSDDIDEAVEEFQQLMEQIESTSESEGNDTFKNLETRFRKWSGRVVNLGSKKAVCGKELPPVNPEAAGGSILLFYQYVEDPIWTKAEHKAALKKVIEIGTKYNITGRGRVAREGLNCTLTGKPHDIRSFCYGLREWNDVFNDTDFKITDGVAADKMFKALSIRKTNELVAYGLAGDKAPSLKKFAGEHLEADDYHKAMQDPDTVIIDVRNAYESAIGHFQPPEGGAKLIDPKMRNSIEFPKWLNSDETQKQLTGKKVLMYCTGGIRCERATALLNQMSTVSEQLKPQGVYHCRGGIERYVKTYPSGGFWKGKNYLFDKRMEQTPDVKDDTAVEKDISSKCCLCRANFTVYRNQFKCSRSLCGVPVIVCTACTTAAVEKPASLMCELCREGYKAPSEVPNLVAMKRAAEKMVGDNPTASEQHPLSKKPKVYYKDRIFLRRVPLTATFTKIKKSLGEDKVRELVWLVDKESGAFYGSCVVLLASPSDVKQIVDRSLSQGGVKVDKKRIKVAEVFQKDDEDEIFNHSSPHKEYPPIGAAMLNTQ</sequence>
<organism evidence="3 4">
    <name type="scientific">Skeletonema marinoi</name>
    <dbReference type="NCBI Taxonomy" id="267567"/>
    <lineage>
        <taxon>Eukaryota</taxon>
        <taxon>Sar</taxon>
        <taxon>Stramenopiles</taxon>
        <taxon>Ochrophyta</taxon>
        <taxon>Bacillariophyta</taxon>
        <taxon>Coscinodiscophyceae</taxon>
        <taxon>Thalassiosirophycidae</taxon>
        <taxon>Thalassiosirales</taxon>
        <taxon>Skeletonemataceae</taxon>
        <taxon>Skeletonema</taxon>
        <taxon>Skeletonema marinoi-dohrnii complex</taxon>
    </lineage>
</organism>
<feature type="compositionally biased region" description="Basic and acidic residues" evidence="1">
    <location>
        <begin position="437"/>
        <end position="461"/>
    </location>
</feature>